<evidence type="ECO:0000256" key="9">
    <source>
        <dbReference type="ARBA" id="ARBA00023015"/>
    </source>
</evidence>
<feature type="region of interest" description="Disordered" evidence="13">
    <location>
        <begin position="108"/>
        <end position="317"/>
    </location>
</feature>
<accession>A0A9D3TF81</accession>
<dbReference type="PANTHER" id="PTHR12522">
    <property type="entry name" value="ZINC-FINGER PROTEIN NOLZ1-RELATED"/>
    <property type="match status" value="1"/>
</dbReference>
<gene>
    <name evidence="15" type="ORF">MATL_G00083360</name>
</gene>
<evidence type="ECO:0000256" key="10">
    <source>
        <dbReference type="ARBA" id="ARBA00023163"/>
    </source>
</evidence>
<comment type="subcellular location">
    <subcellularLocation>
        <location evidence="2">Cytoplasm</location>
    </subcellularLocation>
    <subcellularLocation>
        <location evidence="1">Nucleus</location>
    </subcellularLocation>
</comment>
<dbReference type="Proteomes" id="UP001046870">
    <property type="component" value="Chromosome 6"/>
</dbReference>
<dbReference type="FunFam" id="3.30.160.60:FF:000129">
    <property type="entry name" value="Zinc finger protein 503"/>
    <property type="match status" value="1"/>
</dbReference>
<dbReference type="AlphaFoldDB" id="A0A9D3TF81"/>
<dbReference type="GO" id="GO:0008270">
    <property type="term" value="F:zinc ion binding"/>
    <property type="evidence" value="ECO:0007669"/>
    <property type="project" value="UniProtKB-KW"/>
</dbReference>
<evidence type="ECO:0000256" key="2">
    <source>
        <dbReference type="ARBA" id="ARBA00004496"/>
    </source>
</evidence>
<evidence type="ECO:0000256" key="13">
    <source>
        <dbReference type="SAM" id="MobiDB-lite"/>
    </source>
</evidence>
<keyword evidence="11" id="KW-0539">Nucleus</keyword>
<reference evidence="15" key="1">
    <citation type="submission" date="2021-01" db="EMBL/GenBank/DDBJ databases">
        <authorList>
            <person name="Zahm M."/>
            <person name="Roques C."/>
            <person name="Cabau C."/>
            <person name="Klopp C."/>
            <person name="Donnadieu C."/>
            <person name="Jouanno E."/>
            <person name="Lampietro C."/>
            <person name="Louis A."/>
            <person name="Herpin A."/>
            <person name="Echchiki A."/>
            <person name="Berthelot C."/>
            <person name="Parey E."/>
            <person name="Roest-Crollius H."/>
            <person name="Braasch I."/>
            <person name="Postlethwait J."/>
            <person name="Bobe J."/>
            <person name="Montfort J."/>
            <person name="Bouchez O."/>
            <person name="Begum T."/>
            <person name="Mejri S."/>
            <person name="Adams A."/>
            <person name="Chen W.-J."/>
            <person name="Guiguen Y."/>
        </authorList>
    </citation>
    <scope>NUCLEOTIDE SEQUENCE</scope>
    <source>
        <strain evidence="15">YG-15Mar2019-1</strain>
        <tissue evidence="15">Brain</tissue>
    </source>
</reference>
<evidence type="ECO:0000256" key="1">
    <source>
        <dbReference type="ARBA" id="ARBA00004123"/>
    </source>
</evidence>
<keyword evidence="16" id="KW-1185">Reference proteome</keyword>
<comment type="caution">
    <text evidence="15">The sequence shown here is derived from an EMBL/GenBank/DDBJ whole genome shotgun (WGS) entry which is preliminary data.</text>
</comment>
<feature type="compositionally biased region" description="Gly residues" evidence="13">
    <location>
        <begin position="187"/>
        <end position="196"/>
    </location>
</feature>
<feature type="compositionally biased region" description="Polar residues" evidence="13">
    <location>
        <begin position="1"/>
        <end position="20"/>
    </location>
</feature>
<evidence type="ECO:0000313" key="15">
    <source>
        <dbReference type="EMBL" id="KAG7476465.1"/>
    </source>
</evidence>
<evidence type="ECO:0000256" key="6">
    <source>
        <dbReference type="ARBA" id="ARBA00022723"/>
    </source>
</evidence>
<keyword evidence="5" id="KW-0678">Repressor</keyword>
<feature type="domain" description="C2H2-type" evidence="14">
    <location>
        <begin position="470"/>
        <end position="503"/>
    </location>
</feature>
<keyword evidence="7 12" id="KW-0863">Zinc-finger</keyword>
<evidence type="ECO:0000256" key="4">
    <source>
        <dbReference type="ARBA" id="ARBA00022490"/>
    </source>
</evidence>
<dbReference type="GO" id="GO:0030902">
    <property type="term" value="P:hindbrain development"/>
    <property type="evidence" value="ECO:0007669"/>
    <property type="project" value="UniProtKB-ARBA"/>
</dbReference>
<keyword evidence="9" id="KW-0805">Transcription regulation</keyword>
<evidence type="ECO:0000256" key="3">
    <source>
        <dbReference type="ARBA" id="ARBA00010144"/>
    </source>
</evidence>
<dbReference type="GO" id="GO:0048596">
    <property type="term" value="P:embryonic camera-type eye morphogenesis"/>
    <property type="evidence" value="ECO:0007669"/>
    <property type="project" value="UniProtKB-ARBA"/>
</dbReference>
<evidence type="ECO:0000256" key="5">
    <source>
        <dbReference type="ARBA" id="ARBA00022491"/>
    </source>
</evidence>
<dbReference type="InterPro" id="IPR013087">
    <property type="entry name" value="Znf_C2H2_type"/>
</dbReference>
<evidence type="ECO:0000259" key="14">
    <source>
        <dbReference type="PROSITE" id="PS50157"/>
    </source>
</evidence>
<sequence length="599" mass="61191">MNDSSCGSKTHQIRSQTPERTNGGGSDHSGDLGHFGIKRFAIASLSPSDPKRQAQRLPIRIIKMLTAHSGHLLHPEYLQPLTSAPVSIELDAKKSPLALLAQTCSQIGKPDTAPSTKLGSIAASGLGDKDPSGRPSGSGLKLGEPRPSLEDKSSFKPYSKVGGECRKDGGAANGSAGADKAGFRLPGNGGGSGGGAAPCPSFPPHALSPGSRVGSPPQPQPRGPTQSPPALQAAPHPHGLHTDTKPAAADPENGGGSSKKEAEACKSTLDGAHAANSSHARASANSSSASSDCSPQHEGKADSLPSQPTLVSGHVAPVSPFKPGHSVFPLPSSSMGYHGSIVGAYAGYPSPFVSGLDHTKSSLVGGSVGVPGKHPSSSPLTGASPPSFMQGLCRDPYCLAYPNAPHLGGSNCTSCVHDPSSTLKSGFPLVYPTHPLHSLHPSSLSSSATPSLSHPLYTYGFMLPNEPLPHACNWVSAGGPCDKRFATSEELLSHLRTHTALPGVDGKLLPGYPSSVSSSAAASCHLHLPPQGSPGSLASSFSLRAPPSLGLARYHPYSKVHLPAAPSLPMHSLPASSPYYSPYALYSQRLGSASALGYP</sequence>
<evidence type="ECO:0000256" key="7">
    <source>
        <dbReference type="ARBA" id="ARBA00022771"/>
    </source>
</evidence>
<protein>
    <recommendedName>
        <fullName evidence="14">C2H2-type domain-containing protein</fullName>
    </recommendedName>
</protein>
<evidence type="ECO:0000256" key="11">
    <source>
        <dbReference type="ARBA" id="ARBA00023242"/>
    </source>
</evidence>
<dbReference type="InterPro" id="IPR051520">
    <property type="entry name" value="Elbow/Noc_ZnFinger"/>
</dbReference>
<evidence type="ECO:0000313" key="16">
    <source>
        <dbReference type="Proteomes" id="UP001046870"/>
    </source>
</evidence>
<dbReference type="Gene3D" id="3.30.160.60">
    <property type="entry name" value="Classic Zinc Finger"/>
    <property type="match status" value="1"/>
</dbReference>
<dbReference type="OrthoDB" id="10054079at2759"/>
<comment type="similarity">
    <text evidence="3">Belongs to the Elbow/Noc family.</text>
</comment>
<keyword evidence="6" id="KW-0479">Metal-binding</keyword>
<evidence type="ECO:0000256" key="12">
    <source>
        <dbReference type="PROSITE-ProRule" id="PRU00042"/>
    </source>
</evidence>
<feature type="region of interest" description="Disordered" evidence="13">
    <location>
        <begin position="1"/>
        <end position="32"/>
    </location>
</feature>
<dbReference type="PROSITE" id="PS50157">
    <property type="entry name" value="ZINC_FINGER_C2H2_2"/>
    <property type="match status" value="1"/>
</dbReference>
<dbReference type="GO" id="GO:0005634">
    <property type="term" value="C:nucleus"/>
    <property type="evidence" value="ECO:0007669"/>
    <property type="project" value="UniProtKB-SubCell"/>
</dbReference>
<dbReference type="Pfam" id="PF12402">
    <property type="entry name" value="nlz1"/>
    <property type="match status" value="1"/>
</dbReference>
<keyword evidence="4" id="KW-0963">Cytoplasm</keyword>
<feature type="compositionally biased region" description="Low complexity" evidence="13">
    <location>
        <begin position="272"/>
        <end position="291"/>
    </location>
</feature>
<feature type="compositionally biased region" description="Basic and acidic residues" evidence="13">
    <location>
        <begin position="143"/>
        <end position="154"/>
    </location>
</feature>
<keyword evidence="8" id="KW-0862">Zinc</keyword>
<keyword evidence="10" id="KW-0804">Transcription</keyword>
<dbReference type="PANTHER" id="PTHR12522:SF2">
    <property type="entry name" value="ZINC FINGER PROTEIN 703"/>
    <property type="match status" value="1"/>
</dbReference>
<dbReference type="GO" id="GO:0005737">
    <property type="term" value="C:cytoplasm"/>
    <property type="evidence" value="ECO:0007669"/>
    <property type="project" value="UniProtKB-SubCell"/>
</dbReference>
<proteinExistence type="inferred from homology"/>
<organism evidence="15 16">
    <name type="scientific">Megalops atlanticus</name>
    <name type="common">Tarpon</name>
    <name type="synonym">Clupea gigantea</name>
    <dbReference type="NCBI Taxonomy" id="7932"/>
    <lineage>
        <taxon>Eukaryota</taxon>
        <taxon>Metazoa</taxon>
        <taxon>Chordata</taxon>
        <taxon>Craniata</taxon>
        <taxon>Vertebrata</taxon>
        <taxon>Euteleostomi</taxon>
        <taxon>Actinopterygii</taxon>
        <taxon>Neopterygii</taxon>
        <taxon>Teleostei</taxon>
        <taxon>Elopiformes</taxon>
        <taxon>Megalopidae</taxon>
        <taxon>Megalops</taxon>
    </lineage>
</organism>
<dbReference type="InterPro" id="IPR022129">
    <property type="entry name" value="Tscrpt_rep_NocA-like"/>
</dbReference>
<dbReference type="GO" id="GO:0045892">
    <property type="term" value="P:negative regulation of DNA-templated transcription"/>
    <property type="evidence" value="ECO:0007669"/>
    <property type="project" value="TreeGrafter"/>
</dbReference>
<evidence type="ECO:0000256" key="8">
    <source>
        <dbReference type="ARBA" id="ARBA00022833"/>
    </source>
</evidence>
<name>A0A9D3TF81_MEGAT</name>
<dbReference type="EMBL" id="JAFDVH010000006">
    <property type="protein sequence ID" value="KAG7476465.1"/>
    <property type="molecule type" value="Genomic_DNA"/>
</dbReference>